<name>A0AA41YGZ8_9PROT</name>
<dbReference type="PANTHER" id="PTHR30441:SF4">
    <property type="entry name" value="PROTEIN ASMA"/>
    <property type="match status" value="1"/>
</dbReference>
<comment type="caution">
    <text evidence="4">The sequence shown here is derived from an EMBL/GenBank/DDBJ whole genome shotgun (WGS) entry which is preliminary data.</text>
</comment>
<organism evidence="4 5">
    <name type="scientific">Limobrevibacterium gyesilva</name>
    <dbReference type="NCBI Taxonomy" id="2991712"/>
    <lineage>
        <taxon>Bacteria</taxon>
        <taxon>Pseudomonadati</taxon>
        <taxon>Pseudomonadota</taxon>
        <taxon>Alphaproteobacteria</taxon>
        <taxon>Acetobacterales</taxon>
        <taxon>Acetobacteraceae</taxon>
        <taxon>Limobrevibacterium</taxon>
    </lineage>
</organism>
<evidence type="ECO:0000313" key="5">
    <source>
        <dbReference type="Proteomes" id="UP001165679"/>
    </source>
</evidence>
<accession>A0AA41YGZ8</accession>
<sequence length="862" mass="89207">MMLPRKRRRRHVNRRMLIWIGIGVAIALALPIVVVGVLIATIDPNAYKTQIEASVSHALGREFRIRGNLSVSASLSPTLLAENVTLANMPGGSRPEMMRLDQMEVNLQPRALLTGRLVIARLVLLRPEILLETDAQGEGNWRFDRPVNPPANPSATPSPSPAPLPAAAPAEAPRLLLQTLYIRDGRLTWRDGQTGRATTFDVKRISATASTAESPVVLNAEIGLGRQRLNISAQTGPLARLQDAAARTPWGLFVNIETSGAKLTVAGSLTRPMEGRGYSLRVDGAVPDLGNLSWMASTPLPPLHNLTFTGRLLDTGGAYPDISSVTVQTGLTNLDKISPGFTLDTARIEMPRMTEPVVLTAEGTFAAAPLRLNGTIGAPALLMPGAKPGQPFNLDVNLQAGGATFAVRGTVAAPTRWSGLDVAVGARVPDLSVLSPLAGTKLPALRTIAFSGRVTDAPEGFAEAGTPAIAVKSIILTLPQGDLTGDVTMKLAGRPRLQAAVKAGRLDVDALLAVLGVPTSTDALPGSIAGSTGTARLDVTAPPPLPRRSTTLIPDTPLPLGALDSADVDLHATVAELRARGVQYRDVAATMVLKDGKLTFDPLTGELPGGRIDLRLGMESRLSPPPVSLAVHAPGLDLKPLLVAFGMDNIASGKLDVEADLQATGRSPHALAATLGGRLGVALTDGDVDNAVFASSLGEVLRMAKLAGEALETGRTKLRCLAVRLDAAQGVATLSTGVLDSNRLLVNGAGTLHLGDETLALQLRPMLRTGGPSIVVPVKVDGGFRDPKVAMDSAAVPQAAAKSAAQAAAGFAASLLGGGKPPSLGALAAGALGEHGGDACAPALAAARAQPPQIPAARKPAQ</sequence>
<dbReference type="GO" id="GO:0005886">
    <property type="term" value="C:plasma membrane"/>
    <property type="evidence" value="ECO:0007669"/>
    <property type="project" value="TreeGrafter"/>
</dbReference>
<keyword evidence="2" id="KW-0472">Membrane</keyword>
<evidence type="ECO:0000256" key="2">
    <source>
        <dbReference type="SAM" id="Phobius"/>
    </source>
</evidence>
<feature type="domain" description="AsmA" evidence="3">
    <location>
        <begin position="24"/>
        <end position="298"/>
    </location>
</feature>
<reference evidence="4" key="2">
    <citation type="submission" date="2022-10" db="EMBL/GenBank/DDBJ databases">
        <authorList>
            <person name="Trinh H.N."/>
        </authorList>
    </citation>
    <scope>NUCLEOTIDE SEQUENCE</scope>
    <source>
        <strain evidence="4">RN2-1</strain>
    </source>
</reference>
<dbReference type="Proteomes" id="UP001165679">
    <property type="component" value="Unassembled WGS sequence"/>
</dbReference>
<proteinExistence type="predicted"/>
<feature type="compositionally biased region" description="Pro residues" evidence="1">
    <location>
        <begin position="147"/>
        <end position="166"/>
    </location>
</feature>
<protein>
    <submittedName>
        <fullName evidence="4">AsmA family protein</fullName>
    </submittedName>
</protein>
<dbReference type="PANTHER" id="PTHR30441">
    <property type="entry name" value="DUF748 DOMAIN-CONTAINING PROTEIN"/>
    <property type="match status" value="1"/>
</dbReference>
<evidence type="ECO:0000256" key="1">
    <source>
        <dbReference type="SAM" id="MobiDB-lite"/>
    </source>
</evidence>
<feature type="domain" description="AsmA" evidence="3">
    <location>
        <begin position="494"/>
        <end position="734"/>
    </location>
</feature>
<dbReference type="InterPro" id="IPR052894">
    <property type="entry name" value="AsmA-related"/>
</dbReference>
<keyword evidence="2" id="KW-1133">Transmembrane helix</keyword>
<feature type="region of interest" description="Disordered" evidence="1">
    <location>
        <begin position="139"/>
        <end position="167"/>
    </location>
</feature>
<reference evidence="4" key="1">
    <citation type="submission" date="2022-09" db="EMBL/GenBank/DDBJ databases">
        <title>Rhodovastum sp. nov. RN2-1 isolated from soil in Seongnam, South Korea.</title>
        <authorList>
            <person name="Le N.T."/>
        </authorList>
    </citation>
    <scope>NUCLEOTIDE SEQUENCE</scope>
    <source>
        <strain evidence="4">RN2-1</strain>
    </source>
</reference>
<dbReference type="GO" id="GO:0090313">
    <property type="term" value="P:regulation of protein targeting to membrane"/>
    <property type="evidence" value="ECO:0007669"/>
    <property type="project" value="TreeGrafter"/>
</dbReference>
<dbReference type="EMBL" id="JAPDNT010000001">
    <property type="protein sequence ID" value="MCW3472986.1"/>
    <property type="molecule type" value="Genomic_DNA"/>
</dbReference>
<feature type="transmembrane region" description="Helical" evidence="2">
    <location>
        <begin position="16"/>
        <end position="40"/>
    </location>
</feature>
<evidence type="ECO:0000259" key="3">
    <source>
        <dbReference type="Pfam" id="PF05170"/>
    </source>
</evidence>
<evidence type="ECO:0000313" key="4">
    <source>
        <dbReference type="EMBL" id="MCW3472986.1"/>
    </source>
</evidence>
<keyword evidence="5" id="KW-1185">Reference proteome</keyword>
<gene>
    <name evidence="4" type="ORF">OL599_00205</name>
</gene>
<dbReference type="Pfam" id="PF05170">
    <property type="entry name" value="AsmA"/>
    <property type="match status" value="2"/>
</dbReference>
<dbReference type="InterPro" id="IPR007844">
    <property type="entry name" value="AsmA"/>
</dbReference>
<dbReference type="AlphaFoldDB" id="A0AA41YGZ8"/>
<keyword evidence="2" id="KW-0812">Transmembrane</keyword>